<keyword evidence="4" id="KW-1185">Reference proteome</keyword>
<feature type="domain" description="Cupin type-2" evidence="2">
    <location>
        <begin position="60"/>
        <end position="128"/>
    </location>
</feature>
<dbReference type="Proteomes" id="UP000637267">
    <property type="component" value="Unassembled WGS sequence"/>
</dbReference>
<accession>A0ABQ2P6J5</accession>
<dbReference type="SUPFAM" id="SSF51182">
    <property type="entry name" value="RmlC-like cupins"/>
    <property type="match status" value="1"/>
</dbReference>
<evidence type="ECO:0000259" key="2">
    <source>
        <dbReference type="Pfam" id="PF07883"/>
    </source>
</evidence>
<dbReference type="RefSeq" id="WP_188702998.1">
    <property type="nucleotide sequence ID" value="NZ_BMLX01000001.1"/>
</dbReference>
<protein>
    <recommendedName>
        <fullName evidence="2">Cupin type-2 domain-containing protein</fullName>
    </recommendedName>
</protein>
<dbReference type="InterPro" id="IPR013096">
    <property type="entry name" value="Cupin_2"/>
</dbReference>
<evidence type="ECO:0000313" key="3">
    <source>
        <dbReference type="EMBL" id="GGP19379.1"/>
    </source>
</evidence>
<keyword evidence="1" id="KW-0732">Signal</keyword>
<dbReference type="EMBL" id="BMLX01000001">
    <property type="protein sequence ID" value="GGP19379.1"/>
    <property type="molecule type" value="Genomic_DNA"/>
</dbReference>
<dbReference type="Gene3D" id="2.60.120.10">
    <property type="entry name" value="Jelly Rolls"/>
    <property type="match status" value="1"/>
</dbReference>
<dbReference type="InterPro" id="IPR011051">
    <property type="entry name" value="RmlC_Cupin_sf"/>
</dbReference>
<dbReference type="Pfam" id="PF07883">
    <property type="entry name" value="Cupin_2"/>
    <property type="match status" value="1"/>
</dbReference>
<dbReference type="PANTHER" id="PTHR38599">
    <property type="entry name" value="CUPIN DOMAIN PROTEIN (AFU_ORTHOLOGUE AFUA_3G13620)"/>
    <property type="match status" value="1"/>
</dbReference>
<dbReference type="CDD" id="cd02234">
    <property type="entry name" value="cupin_BLR7677-like"/>
    <property type="match status" value="1"/>
</dbReference>
<evidence type="ECO:0000313" key="4">
    <source>
        <dbReference type="Proteomes" id="UP000637267"/>
    </source>
</evidence>
<evidence type="ECO:0000256" key="1">
    <source>
        <dbReference type="SAM" id="SignalP"/>
    </source>
</evidence>
<organism evidence="3 4">
    <name type="scientific">Silvimonas iriomotensis</name>
    <dbReference type="NCBI Taxonomy" id="449662"/>
    <lineage>
        <taxon>Bacteria</taxon>
        <taxon>Pseudomonadati</taxon>
        <taxon>Pseudomonadota</taxon>
        <taxon>Betaproteobacteria</taxon>
        <taxon>Neisseriales</taxon>
        <taxon>Chitinibacteraceae</taxon>
        <taxon>Silvimonas</taxon>
    </lineage>
</organism>
<dbReference type="PANTHER" id="PTHR38599:SF1">
    <property type="entry name" value="CUPIN DOMAIN PROTEIN (AFU_ORTHOLOGUE AFUA_3G13620)"/>
    <property type="match status" value="1"/>
</dbReference>
<gene>
    <name evidence="3" type="ORF">GCM10010970_10320</name>
</gene>
<name>A0ABQ2P6J5_9NEIS</name>
<feature type="chain" id="PRO_5047321101" description="Cupin type-2 domain-containing protein" evidence="1">
    <location>
        <begin position="32"/>
        <end position="145"/>
    </location>
</feature>
<proteinExistence type="predicted"/>
<sequence length="145" mass="15679">MRAFEKNLSVRFMFAAAILAAAAWVPVRAYAHDAGEETVTPVMKQDIPPQSGDHVLIITVNYAPGQISKAHMHAGPIFAYVLEGHITSQLGDEPAKTYGPGESWYEAPGTHHLVSRNASDSEPAKLLVFSILDGNHPVKQPIPAQ</sequence>
<reference evidence="4" key="1">
    <citation type="journal article" date="2019" name="Int. J. Syst. Evol. Microbiol.">
        <title>The Global Catalogue of Microorganisms (GCM) 10K type strain sequencing project: providing services to taxonomists for standard genome sequencing and annotation.</title>
        <authorList>
            <consortium name="The Broad Institute Genomics Platform"/>
            <consortium name="The Broad Institute Genome Sequencing Center for Infectious Disease"/>
            <person name="Wu L."/>
            <person name="Ma J."/>
        </authorList>
    </citation>
    <scope>NUCLEOTIDE SEQUENCE [LARGE SCALE GENOMIC DNA]</scope>
    <source>
        <strain evidence="4">CGMCC 1.8859</strain>
    </source>
</reference>
<dbReference type="InterPro" id="IPR014710">
    <property type="entry name" value="RmlC-like_jellyroll"/>
</dbReference>
<comment type="caution">
    <text evidence="3">The sequence shown here is derived from an EMBL/GenBank/DDBJ whole genome shotgun (WGS) entry which is preliminary data.</text>
</comment>
<feature type="signal peptide" evidence="1">
    <location>
        <begin position="1"/>
        <end position="31"/>
    </location>
</feature>